<dbReference type="AlphaFoldDB" id="A0A2S5A007"/>
<dbReference type="SUPFAM" id="SSF49299">
    <property type="entry name" value="PKD domain"/>
    <property type="match status" value="1"/>
</dbReference>
<gene>
    <name evidence="2" type="ORF">C3K47_12010</name>
</gene>
<comment type="caution">
    <text evidence="2">The sequence shown here is derived from an EMBL/GenBank/DDBJ whole genome shotgun (WGS) entry which is preliminary data.</text>
</comment>
<dbReference type="PROSITE" id="PS50093">
    <property type="entry name" value="PKD"/>
    <property type="match status" value="1"/>
</dbReference>
<organism evidence="2 3">
    <name type="scientific">Solitalea longa</name>
    <dbReference type="NCBI Taxonomy" id="2079460"/>
    <lineage>
        <taxon>Bacteria</taxon>
        <taxon>Pseudomonadati</taxon>
        <taxon>Bacteroidota</taxon>
        <taxon>Sphingobacteriia</taxon>
        <taxon>Sphingobacteriales</taxon>
        <taxon>Sphingobacteriaceae</taxon>
        <taxon>Solitalea</taxon>
    </lineage>
</organism>
<name>A0A2S5A007_9SPHI</name>
<dbReference type="InterPro" id="IPR000601">
    <property type="entry name" value="PKD_dom"/>
</dbReference>
<dbReference type="OrthoDB" id="7794186at2"/>
<dbReference type="InterPro" id="IPR035986">
    <property type="entry name" value="PKD_dom_sf"/>
</dbReference>
<dbReference type="InterPro" id="IPR026341">
    <property type="entry name" value="T9SS_type_B"/>
</dbReference>
<keyword evidence="3" id="KW-1185">Reference proteome</keyword>
<dbReference type="EMBL" id="PQVF01000008">
    <property type="protein sequence ID" value="POY35930.1"/>
    <property type="molecule type" value="Genomic_DNA"/>
</dbReference>
<evidence type="ECO:0000313" key="2">
    <source>
        <dbReference type="EMBL" id="POY35930.1"/>
    </source>
</evidence>
<reference evidence="2 3" key="1">
    <citation type="submission" date="2018-01" db="EMBL/GenBank/DDBJ databases">
        <authorList>
            <person name="Gaut B.S."/>
            <person name="Morton B.R."/>
            <person name="Clegg M.T."/>
            <person name="Duvall M.R."/>
        </authorList>
    </citation>
    <scope>NUCLEOTIDE SEQUENCE [LARGE SCALE GENOMIC DNA]</scope>
    <source>
        <strain evidence="2 3">HR-AV</strain>
    </source>
</reference>
<accession>A0A2S5A007</accession>
<dbReference type="NCBIfam" id="TIGR04131">
    <property type="entry name" value="Bac_Flav_CTERM"/>
    <property type="match status" value="1"/>
</dbReference>
<dbReference type="RefSeq" id="WP_133159378.1">
    <property type="nucleotide sequence ID" value="NZ_PQVF01000008.1"/>
</dbReference>
<sequence length="775" mass="82247">AAATTSLANPSSISTSGTYYIKLTSTQGCLVIKPVTVTINALPKLVITNPQPTCDQPVDLTSTAITAGSDVGTFSYFSDAAATTSLANPSSVTASGTYYIKLTNAQGCSVIKPVTVTILDLPKLVITNPSATCDQPINLTNPAITAGSDAGTLSYFSDAAVKTPLANPSSITTSGTYYIQLTSAQGCSVIKPVTVTINPLPKLVITNPTATCDQPVDLTNPAITAGSDLGSLSYFSDAVATMPLTNPSAITASGTYYIQLTSAQGCSVIKPVTVTINALPKLVITNPPATCDQPVDLTNATITAGSDAGTLSYFSDPAATTSLANPSALTASGTYYIKLTSVQGCLVIKPVCVSINLLPEAQFDFSGACGSSVIKFKNLTKSSTGAYKWDFGTGETSNEVEPVYDFKQEGEYTVKLTLTANGCSTSIVKKLIVGTKPKAGIEINSSLPYCTMDEIVFRDGSVSATPVSTRSWKVLDEAGAIIINKTDNNPVFVFTPPESSMAKRYQIKLTIYTTLGCIDSTAGYFTAMPKPKISLSIPDTVCQNAPPVILTPGEMIQGNYTFRGPGVKDGLFFPEVAGQGTHTIECVFTNEVGCSQKIKHEITVNGPPSVDNRVFEVPEGHSIRFDMELSSTVESEHTYRWYPEDGLDDPSSLTPIFNAQENKAYNLVITNEAGCSCEANVLVNVLPDIEVPNAISPNGDGKNDYWEIKNIEKYPAAMIYVYNRYGDKIFSSQGSAQTWDGTANGKKLPNATYYYVIQPNKKGIKPKVGDITIIY</sequence>
<dbReference type="InterPro" id="IPR022409">
    <property type="entry name" value="PKD/Chitinase_dom"/>
</dbReference>
<feature type="domain" description="PKD" evidence="1">
    <location>
        <begin position="374"/>
        <end position="419"/>
    </location>
</feature>
<feature type="non-terminal residue" evidence="2">
    <location>
        <position position="1"/>
    </location>
</feature>
<dbReference type="Pfam" id="PF13585">
    <property type="entry name" value="CHU_C"/>
    <property type="match status" value="1"/>
</dbReference>
<evidence type="ECO:0000259" key="1">
    <source>
        <dbReference type="PROSITE" id="PS50093"/>
    </source>
</evidence>
<dbReference type="InterPro" id="IPR013783">
    <property type="entry name" value="Ig-like_fold"/>
</dbReference>
<dbReference type="CDD" id="cd00146">
    <property type="entry name" value="PKD"/>
    <property type="match status" value="1"/>
</dbReference>
<proteinExistence type="predicted"/>
<dbReference type="Proteomes" id="UP000236893">
    <property type="component" value="Unassembled WGS sequence"/>
</dbReference>
<protein>
    <recommendedName>
        <fullName evidence="1">PKD domain-containing protein</fullName>
    </recommendedName>
</protein>
<dbReference type="Pfam" id="PF18911">
    <property type="entry name" value="PKD_4"/>
    <property type="match status" value="1"/>
</dbReference>
<evidence type="ECO:0000313" key="3">
    <source>
        <dbReference type="Proteomes" id="UP000236893"/>
    </source>
</evidence>
<dbReference type="Gene3D" id="2.60.40.10">
    <property type="entry name" value="Immunoglobulins"/>
    <property type="match status" value="1"/>
</dbReference>
<dbReference type="SMART" id="SM00089">
    <property type="entry name" value="PKD"/>
    <property type="match status" value="1"/>
</dbReference>